<reference evidence="1" key="3">
    <citation type="journal article" date="2017" name="Nature">
        <title>Genome sequence of the progenitor of the wheat D genome Aegilops tauschii.</title>
        <authorList>
            <person name="Luo M.C."/>
            <person name="Gu Y.Q."/>
            <person name="Puiu D."/>
            <person name="Wang H."/>
            <person name="Twardziok S.O."/>
            <person name="Deal K.R."/>
            <person name="Huo N."/>
            <person name="Zhu T."/>
            <person name="Wang L."/>
            <person name="Wang Y."/>
            <person name="McGuire P.E."/>
            <person name="Liu S."/>
            <person name="Long H."/>
            <person name="Ramasamy R.K."/>
            <person name="Rodriguez J.C."/>
            <person name="Van S.L."/>
            <person name="Yuan L."/>
            <person name="Wang Z."/>
            <person name="Xia Z."/>
            <person name="Xiao L."/>
            <person name="Anderson O.D."/>
            <person name="Ouyang S."/>
            <person name="Liang Y."/>
            <person name="Zimin A.V."/>
            <person name="Pertea G."/>
            <person name="Qi P."/>
            <person name="Bennetzen J.L."/>
            <person name="Dai X."/>
            <person name="Dawson M.W."/>
            <person name="Muller H.G."/>
            <person name="Kugler K."/>
            <person name="Rivarola-Duarte L."/>
            <person name="Spannagl M."/>
            <person name="Mayer K.F.X."/>
            <person name="Lu F.H."/>
            <person name="Bevan M.W."/>
            <person name="Leroy P."/>
            <person name="Li P."/>
            <person name="You F.M."/>
            <person name="Sun Q."/>
            <person name="Liu Z."/>
            <person name="Lyons E."/>
            <person name="Wicker T."/>
            <person name="Salzberg S.L."/>
            <person name="Devos K.M."/>
            <person name="Dvorak J."/>
        </authorList>
    </citation>
    <scope>NUCLEOTIDE SEQUENCE [LARGE SCALE GENOMIC DNA]</scope>
    <source>
        <strain evidence="1">cv. AL8/78</strain>
    </source>
</reference>
<reference evidence="2" key="2">
    <citation type="journal article" date="2017" name="Nat. Plants">
        <title>The Aegilops tauschii genome reveals multiple impacts of transposons.</title>
        <authorList>
            <person name="Zhao G."/>
            <person name="Zou C."/>
            <person name="Li K."/>
            <person name="Wang K."/>
            <person name="Li T."/>
            <person name="Gao L."/>
            <person name="Zhang X."/>
            <person name="Wang H."/>
            <person name="Yang Z."/>
            <person name="Liu X."/>
            <person name="Jiang W."/>
            <person name="Mao L."/>
            <person name="Kong X."/>
            <person name="Jiao Y."/>
            <person name="Jia J."/>
        </authorList>
    </citation>
    <scope>NUCLEOTIDE SEQUENCE [LARGE SCALE GENOMIC DNA]</scope>
    <source>
        <strain evidence="2">cv. AL8/78</strain>
    </source>
</reference>
<evidence type="ECO:0000313" key="1">
    <source>
        <dbReference type="EnsemblPlants" id="AET6Gv20572000.10"/>
    </source>
</evidence>
<evidence type="ECO:0000313" key="2">
    <source>
        <dbReference type="Proteomes" id="UP000015105"/>
    </source>
</evidence>
<dbReference type="Proteomes" id="UP000015105">
    <property type="component" value="Chromosome 6D"/>
</dbReference>
<protein>
    <submittedName>
        <fullName evidence="1">Uncharacterized protein</fullName>
    </submittedName>
</protein>
<dbReference type="AlphaFoldDB" id="A0A453P1M8"/>
<dbReference type="Gramene" id="AET6Gv20572000.10">
    <property type="protein sequence ID" value="AET6Gv20572000.10"/>
    <property type="gene ID" value="AET6Gv20572000"/>
</dbReference>
<organism evidence="1 2">
    <name type="scientific">Aegilops tauschii subsp. strangulata</name>
    <name type="common">Goatgrass</name>
    <dbReference type="NCBI Taxonomy" id="200361"/>
    <lineage>
        <taxon>Eukaryota</taxon>
        <taxon>Viridiplantae</taxon>
        <taxon>Streptophyta</taxon>
        <taxon>Embryophyta</taxon>
        <taxon>Tracheophyta</taxon>
        <taxon>Spermatophyta</taxon>
        <taxon>Magnoliopsida</taxon>
        <taxon>Liliopsida</taxon>
        <taxon>Poales</taxon>
        <taxon>Poaceae</taxon>
        <taxon>BOP clade</taxon>
        <taxon>Pooideae</taxon>
        <taxon>Triticodae</taxon>
        <taxon>Triticeae</taxon>
        <taxon>Triticinae</taxon>
        <taxon>Aegilops</taxon>
    </lineage>
</organism>
<reference evidence="2" key="1">
    <citation type="journal article" date="2014" name="Science">
        <title>Ancient hybridizations among the ancestral genomes of bread wheat.</title>
        <authorList>
            <consortium name="International Wheat Genome Sequencing Consortium,"/>
            <person name="Marcussen T."/>
            <person name="Sandve S.R."/>
            <person name="Heier L."/>
            <person name="Spannagl M."/>
            <person name="Pfeifer M."/>
            <person name="Jakobsen K.S."/>
            <person name="Wulff B.B."/>
            <person name="Steuernagel B."/>
            <person name="Mayer K.F."/>
            <person name="Olsen O.A."/>
        </authorList>
    </citation>
    <scope>NUCLEOTIDE SEQUENCE [LARGE SCALE GENOMIC DNA]</scope>
    <source>
        <strain evidence="2">cv. AL8/78</strain>
    </source>
</reference>
<reference evidence="1" key="5">
    <citation type="journal article" date="2021" name="G3 (Bethesda)">
        <title>Aegilops tauschii genome assembly Aet v5.0 features greater sequence contiguity and improved annotation.</title>
        <authorList>
            <person name="Wang L."/>
            <person name="Zhu T."/>
            <person name="Rodriguez J.C."/>
            <person name="Deal K.R."/>
            <person name="Dubcovsky J."/>
            <person name="McGuire P.E."/>
            <person name="Lux T."/>
            <person name="Spannagl M."/>
            <person name="Mayer K.F.X."/>
            <person name="Baldrich P."/>
            <person name="Meyers B.C."/>
            <person name="Huo N."/>
            <person name="Gu Y.Q."/>
            <person name="Zhou H."/>
            <person name="Devos K.M."/>
            <person name="Bennetzen J.L."/>
            <person name="Unver T."/>
            <person name="Budak H."/>
            <person name="Gulick P.J."/>
            <person name="Galiba G."/>
            <person name="Kalapos B."/>
            <person name="Nelson D.R."/>
            <person name="Li P."/>
            <person name="You F.M."/>
            <person name="Luo M.C."/>
            <person name="Dvorak J."/>
        </authorList>
    </citation>
    <scope>NUCLEOTIDE SEQUENCE [LARGE SCALE GENOMIC DNA]</scope>
    <source>
        <strain evidence="1">cv. AL8/78</strain>
    </source>
</reference>
<dbReference type="EnsemblPlants" id="AET6Gv20572000.10">
    <property type="protein sequence ID" value="AET6Gv20572000.10"/>
    <property type="gene ID" value="AET6Gv20572000"/>
</dbReference>
<sequence length="32" mass="3621">MTIELYFTFGAERTDSLSNYITENSGAILFCL</sequence>
<proteinExistence type="predicted"/>
<keyword evidence="2" id="KW-1185">Reference proteome</keyword>
<accession>A0A453P1M8</accession>
<name>A0A453P1M8_AEGTS</name>
<reference evidence="1" key="4">
    <citation type="submission" date="2019-03" db="UniProtKB">
        <authorList>
            <consortium name="EnsemblPlants"/>
        </authorList>
    </citation>
    <scope>IDENTIFICATION</scope>
</reference>